<evidence type="ECO:0000313" key="3">
    <source>
        <dbReference type="Proteomes" id="UP000728185"/>
    </source>
</evidence>
<dbReference type="GO" id="GO:0005770">
    <property type="term" value="C:late endosome"/>
    <property type="evidence" value="ECO:0007669"/>
    <property type="project" value="TreeGrafter"/>
</dbReference>
<dbReference type="PANTHER" id="PTHR12616:SF8">
    <property type="entry name" value="VACUOLAR PROTEIN SORTING-ASSOCIATED PROTEIN 8 HOMOLOG"/>
    <property type="match status" value="1"/>
</dbReference>
<name>A0A8E0RZA3_9TREM</name>
<dbReference type="EMBL" id="LUCM01002334">
    <property type="protein sequence ID" value="KAA0197521.1"/>
    <property type="molecule type" value="Genomic_DNA"/>
</dbReference>
<feature type="domain" description="Vacuolar protein sorting-associated protein 8 central" evidence="1">
    <location>
        <begin position="109"/>
        <end position="263"/>
    </location>
</feature>
<gene>
    <name evidence="2" type="ORF">FBUS_08537</name>
</gene>
<dbReference type="PANTHER" id="PTHR12616">
    <property type="entry name" value="VACUOLAR PROTEIN SORTING VPS41"/>
    <property type="match status" value="1"/>
</dbReference>
<evidence type="ECO:0000313" key="2">
    <source>
        <dbReference type="EMBL" id="KAA0197521.1"/>
    </source>
</evidence>
<dbReference type="InterPro" id="IPR045111">
    <property type="entry name" value="Vps41/Vps8"/>
</dbReference>
<organism evidence="2 3">
    <name type="scientific">Fasciolopsis buskii</name>
    <dbReference type="NCBI Taxonomy" id="27845"/>
    <lineage>
        <taxon>Eukaryota</taxon>
        <taxon>Metazoa</taxon>
        <taxon>Spiralia</taxon>
        <taxon>Lophotrochozoa</taxon>
        <taxon>Platyhelminthes</taxon>
        <taxon>Trematoda</taxon>
        <taxon>Digenea</taxon>
        <taxon>Plagiorchiida</taxon>
        <taxon>Echinostomata</taxon>
        <taxon>Echinostomatoidea</taxon>
        <taxon>Fasciolidae</taxon>
        <taxon>Fasciolopsis</taxon>
    </lineage>
</organism>
<dbReference type="AlphaFoldDB" id="A0A8E0RZA3"/>
<dbReference type="Pfam" id="PF12816">
    <property type="entry name" value="TPR_Vps8"/>
    <property type="match status" value="1"/>
</dbReference>
<keyword evidence="3" id="KW-1185">Reference proteome</keyword>
<comment type="caution">
    <text evidence="2">The sequence shown here is derived from an EMBL/GenBank/DDBJ whole genome shotgun (WGS) entry which is preliminary data.</text>
</comment>
<protein>
    <recommendedName>
        <fullName evidence="1">Vacuolar protein sorting-associated protein 8 central domain-containing protein</fullName>
    </recommendedName>
</protein>
<dbReference type="GO" id="GO:0006623">
    <property type="term" value="P:protein targeting to vacuole"/>
    <property type="evidence" value="ECO:0007669"/>
    <property type="project" value="InterPro"/>
</dbReference>
<dbReference type="Proteomes" id="UP000728185">
    <property type="component" value="Unassembled WGS sequence"/>
</dbReference>
<dbReference type="InterPro" id="IPR025941">
    <property type="entry name" value="Vps8_central_dom"/>
</dbReference>
<proteinExistence type="predicted"/>
<reference evidence="2" key="1">
    <citation type="submission" date="2019-05" db="EMBL/GenBank/DDBJ databases">
        <title>Annotation for the trematode Fasciolopsis buski.</title>
        <authorList>
            <person name="Choi Y.-J."/>
        </authorList>
    </citation>
    <scope>NUCLEOTIDE SEQUENCE</scope>
    <source>
        <strain evidence="2">HT</strain>
        <tissue evidence="2">Whole worm</tissue>
    </source>
</reference>
<dbReference type="OrthoDB" id="6242485at2759"/>
<feature type="non-terminal residue" evidence="2">
    <location>
        <position position="1"/>
    </location>
</feature>
<sequence length="832" mass="94523">DVLVTELYGPLSRDPKTRTWLFLALYEILLCQLPPFSQLTNGQLTLPVCRNNDSNVPLNLAVTLAYSLPPDVIMNWITWCLTSEYDVDRAAWSRECGPTGNPSNGRMWAEHVLLCLPPQCLDLNDAVQLCWKHQLFRAYLHIYTDILFDFETPFRRLVDHLTLHGQGAQLKRSNSSVMPASANFVPYDQALLLLLRNALAGESYSQQPLPSPLNVDVPGHIFNLLLNEMIEDKSFRRDRQPHPKYPRLWLVLTHCPTDFLNLLMLSIGGDRFFADGDLGLSHRTHLYYKLVACALEDRLVSVAGDPAPNIAETSTAMPVGTIVSSSGADSTSSKHVGHIAIPVFNFLVHQLLHPGNEAIRFEDGKLFQLFQHICQQLKEFESPIVSDTFEASVIDLIETERITQLEHCLRLTDSAKLYRVSEHINRLLGRHVDALQAQLARLDQAVLSQRVPESVMVQLMDMIFSFLEQLFPESSGHPADHGFGLSPAEVEQTQSIAMKKLQLLTSLDAERTLRLLYRFYPLPMPKLLSKMFPSLLSSSTMSDQCARIQKQSPNVCKQLLSAYYRARQLYLDSHKIQFKASSEQPIIHENQSSFGWELFLTGSYPEVAECYIRLLMQSDQTEMTLLWFLNTNAEYRLDKILEMFLTCWHRLLAMVPVEPEEPDNLLIRFSNGHPNDQNALESARSAARDAADQWFALTQRWSFLELGDNTITHSDTSESATCATTSRFDPKTSRLLTRLVATCHTEVEQMNLNYELARRELTRKQLLLLHQFKRGFTATAGEFWCSLCHGSLRSMSRMKSAEGSDRKPLSHSKPSGIEEKTIAAFRYVTTFT</sequence>
<accession>A0A8E0RZA3</accession>
<dbReference type="GO" id="GO:0034058">
    <property type="term" value="P:endosomal vesicle fusion"/>
    <property type="evidence" value="ECO:0007669"/>
    <property type="project" value="TreeGrafter"/>
</dbReference>
<dbReference type="GO" id="GO:0030897">
    <property type="term" value="C:HOPS complex"/>
    <property type="evidence" value="ECO:0007669"/>
    <property type="project" value="TreeGrafter"/>
</dbReference>
<evidence type="ECO:0000259" key="1">
    <source>
        <dbReference type="Pfam" id="PF12816"/>
    </source>
</evidence>